<protein>
    <submittedName>
        <fullName evidence="1">Uncharacterized protein</fullName>
    </submittedName>
</protein>
<evidence type="ECO:0000313" key="1">
    <source>
        <dbReference type="EMBL" id="KAL3509760.1"/>
    </source>
</evidence>
<keyword evidence="2" id="KW-1185">Reference proteome</keyword>
<sequence length="131" mass="15686">MKIRELKRKLIKVEKHALREAEQSKKIKLSLKKLQDNMVLKIIEAEANTKLRLMNIELRIQELNDHLNSHALAPANDDEVEEDPEEVLEVEEETEEEVDVEDNFCRTYLLESRFRIFLFNNRVLLYNVQYF</sequence>
<proteinExistence type="predicted"/>
<gene>
    <name evidence="1" type="ORF">ACH5RR_029161</name>
</gene>
<evidence type="ECO:0000313" key="2">
    <source>
        <dbReference type="Proteomes" id="UP001630127"/>
    </source>
</evidence>
<reference evidence="1 2" key="1">
    <citation type="submission" date="2024-11" db="EMBL/GenBank/DDBJ databases">
        <title>A near-complete genome assembly of Cinchona calisaya.</title>
        <authorList>
            <person name="Lian D.C."/>
            <person name="Zhao X.W."/>
            <person name="Wei L."/>
        </authorList>
    </citation>
    <scope>NUCLEOTIDE SEQUENCE [LARGE SCALE GENOMIC DNA]</scope>
    <source>
        <tissue evidence="1">Nenye</tissue>
    </source>
</reference>
<dbReference type="AlphaFoldDB" id="A0ABD2YUF1"/>
<dbReference type="Proteomes" id="UP001630127">
    <property type="component" value="Unassembled WGS sequence"/>
</dbReference>
<accession>A0ABD2YUF1</accession>
<organism evidence="1 2">
    <name type="scientific">Cinchona calisaya</name>
    <dbReference type="NCBI Taxonomy" id="153742"/>
    <lineage>
        <taxon>Eukaryota</taxon>
        <taxon>Viridiplantae</taxon>
        <taxon>Streptophyta</taxon>
        <taxon>Embryophyta</taxon>
        <taxon>Tracheophyta</taxon>
        <taxon>Spermatophyta</taxon>
        <taxon>Magnoliopsida</taxon>
        <taxon>eudicotyledons</taxon>
        <taxon>Gunneridae</taxon>
        <taxon>Pentapetalae</taxon>
        <taxon>asterids</taxon>
        <taxon>lamiids</taxon>
        <taxon>Gentianales</taxon>
        <taxon>Rubiaceae</taxon>
        <taxon>Cinchonoideae</taxon>
        <taxon>Cinchoneae</taxon>
        <taxon>Cinchona</taxon>
    </lineage>
</organism>
<name>A0ABD2YUF1_9GENT</name>
<comment type="caution">
    <text evidence="1">The sequence shown here is derived from an EMBL/GenBank/DDBJ whole genome shotgun (WGS) entry which is preliminary data.</text>
</comment>
<dbReference type="EMBL" id="JBJUIK010000012">
    <property type="protein sequence ID" value="KAL3509760.1"/>
    <property type="molecule type" value="Genomic_DNA"/>
</dbReference>